<evidence type="ECO:0008006" key="3">
    <source>
        <dbReference type="Google" id="ProtNLM"/>
    </source>
</evidence>
<dbReference type="InParanoid" id="A0A554NEW8"/>
<accession>A0A554NEW8</accession>
<protein>
    <recommendedName>
        <fullName evidence="3">Halocarboxylic acid dehydrogenase DehI</fullName>
    </recommendedName>
</protein>
<name>A0A554NEW8_9EURY</name>
<comment type="caution">
    <text evidence="1">The sequence shown here is derived from an EMBL/GenBank/DDBJ whole genome shotgun (WGS) entry which is preliminary data.</text>
</comment>
<evidence type="ECO:0000313" key="2">
    <source>
        <dbReference type="Proteomes" id="UP000319894"/>
    </source>
</evidence>
<gene>
    <name evidence="1" type="ORF">DP107_01810</name>
</gene>
<reference evidence="1 2" key="1">
    <citation type="submission" date="2018-06" db="EMBL/GenBank/DDBJ databases">
        <title>Natronomonas sp. F16-60 a new haloarchaeon isolated from a solar saltern of Isla Cristina, Huelva, Spain.</title>
        <authorList>
            <person name="Duran-Viseras A."/>
            <person name="Sanchez-Porro C."/>
            <person name="Ventosa A."/>
        </authorList>
    </citation>
    <scope>NUCLEOTIDE SEQUENCE [LARGE SCALE GENOMIC DNA]</scope>
    <source>
        <strain evidence="1 2">F16-60</strain>
    </source>
</reference>
<evidence type="ECO:0000313" key="1">
    <source>
        <dbReference type="EMBL" id="TSD15944.1"/>
    </source>
</evidence>
<dbReference type="EMBL" id="QMDX01000001">
    <property type="protein sequence ID" value="TSD15944.1"/>
    <property type="molecule type" value="Genomic_DNA"/>
</dbReference>
<dbReference type="RefSeq" id="WP_144260419.1">
    <property type="nucleotide sequence ID" value="NZ_QMDX01000001.1"/>
</dbReference>
<dbReference type="Proteomes" id="UP000319894">
    <property type="component" value="Unassembled WGS sequence"/>
</dbReference>
<proteinExistence type="predicted"/>
<dbReference type="GO" id="GO:0019120">
    <property type="term" value="F:hydrolase activity, acting on acid halide bonds, in C-halide compounds"/>
    <property type="evidence" value="ECO:0007669"/>
    <property type="project" value="InterPro"/>
</dbReference>
<dbReference type="OrthoDB" id="338740at2157"/>
<sequence length="301" mass="31810">MDLTEQLHLADATGWRRGLYQDVMATFRAPIVNSIWRALVANRPLAARHLWAAVKPTFETRAFADFSVRYRDRVLDALEGTAEGPGLPTYDPGDVGLSPSAFATLRGQLATFDTVAPRLAALFAVCDRACSGSFDAPRGGHAATAPAPAWLDADRGARVTVLDSDAARDAAPETVADIDAYHGTEFLPSIYRCAAQWPSYLERVWADLEPLRAAAGDSSAGFAAAEAAADGTVDGLLDRPPAPFTVTAGTLAAAGVDDPDDALEDLRETFAAFASGVSSVLPVLHALAATVDATGERDWRL</sequence>
<dbReference type="AlphaFoldDB" id="A0A554NEW8"/>
<organism evidence="1 2">
    <name type="scientific">Haloglomus irregulare</name>
    <dbReference type="NCBI Taxonomy" id="2234134"/>
    <lineage>
        <taxon>Archaea</taxon>
        <taxon>Methanobacteriati</taxon>
        <taxon>Methanobacteriota</taxon>
        <taxon>Stenosarchaea group</taxon>
        <taxon>Halobacteria</taxon>
        <taxon>Halobacteriales</taxon>
        <taxon>Natronomonadaceae</taxon>
        <taxon>Haloglomus</taxon>
    </lineage>
</organism>
<dbReference type="Pfam" id="PF10778">
    <property type="entry name" value="DehI"/>
    <property type="match status" value="1"/>
</dbReference>
<keyword evidence="2" id="KW-1185">Reference proteome</keyword>
<dbReference type="InterPro" id="IPR019714">
    <property type="entry name" value="2-haloacid_dehalogenase_DehI"/>
</dbReference>